<keyword evidence="2" id="KW-0732">Signal</keyword>
<keyword evidence="1" id="KW-0472">Membrane</keyword>
<sequence length="558" mass="64643">MFSLRFLAVYLWSTWVICVSANGNRTVIDRTLIEQGKKLASLLNQQIGKAANPTRQPVSNVDTKKKEKWSPNDSVMAVPMSPEAVLLVWKWPEGTSNTTQFTVFYKFSNNIQFEDPFEYLKQEDIDKIPTPSQPPNLVKTIDNITCSEDPCEYKVRNLNHNSNYVFWVGQKNSRGMVKNITNIPMSVKTKQNALALRVEPIGTNCLELKLYLNPNVEWPTTVEFKVGHDSLPSQYIDHKYDLTLYNGSIVPHYQHNITVTDVFCAENSSLKLQPHVDYRFEAEAIYNGVYEYDNGQIKEFNQSFVEKADEPAHLLVDSELFLGEIYLEKHCGHWILNYSDIYNSIDPKDRHNLFVSISVKPNRYIRPYEWYQISMASYEDGYVFVDDIIAKDNKTEFKAKLYHVKSEDFDKAVNIDPKVAAHTASSYLQIRPHTYRPECFEPSNPICQNIFKAHKSHKDTYLHYGIKDTVPQYSGVLKNYSSCLQYEIRPETQFKKKSTIITLLFFVLLVILAVVVYTAYDYNLHGEESFIATYVFKKIKRPNLVEKVQYARLISSYI</sequence>
<dbReference type="EMBL" id="CAJFDH010000005">
    <property type="protein sequence ID" value="CAD5225630.1"/>
    <property type="molecule type" value="Genomic_DNA"/>
</dbReference>
<dbReference type="AlphaFoldDB" id="A0A811LDJ3"/>
<evidence type="ECO:0008006" key="5">
    <source>
        <dbReference type="Google" id="ProtNLM"/>
    </source>
</evidence>
<dbReference type="EMBL" id="CAJFCW020000005">
    <property type="protein sequence ID" value="CAG9121146.1"/>
    <property type="molecule type" value="Genomic_DNA"/>
</dbReference>
<evidence type="ECO:0000313" key="4">
    <source>
        <dbReference type="Proteomes" id="UP000614601"/>
    </source>
</evidence>
<organism evidence="3 4">
    <name type="scientific">Bursaphelenchus okinawaensis</name>
    <dbReference type="NCBI Taxonomy" id="465554"/>
    <lineage>
        <taxon>Eukaryota</taxon>
        <taxon>Metazoa</taxon>
        <taxon>Ecdysozoa</taxon>
        <taxon>Nematoda</taxon>
        <taxon>Chromadorea</taxon>
        <taxon>Rhabditida</taxon>
        <taxon>Tylenchina</taxon>
        <taxon>Tylenchomorpha</taxon>
        <taxon>Aphelenchoidea</taxon>
        <taxon>Aphelenchoididae</taxon>
        <taxon>Bursaphelenchus</taxon>
    </lineage>
</organism>
<dbReference type="OrthoDB" id="10397106at2759"/>
<dbReference type="Proteomes" id="UP000783686">
    <property type="component" value="Unassembled WGS sequence"/>
</dbReference>
<name>A0A811LDJ3_9BILA</name>
<feature type="chain" id="PRO_5036408518" description="Fibronectin type-III domain-containing protein" evidence="2">
    <location>
        <begin position="22"/>
        <end position="558"/>
    </location>
</feature>
<protein>
    <recommendedName>
        <fullName evidence="5">Fibronectin type-III domain-containing protein</fullName>
    </recommendedName>
</protein>
<accession>A0A811LDJ3</accession>
<dbReference type="InterPro" id="IPR013783">
    <property type="entry name" value="Ig-like_fold"/>
</dbReference>
<dbReference type="InterPro" id="IPR036116">
    <property type="entry name" value="FN3_sf"/>
</dbReference>
<dbReference type="Gene3D" id="2.60.40.10">
    <property type="entry name" value="Immunoglobulins"/>
    <property type="match status" value="1"/>
</dbReference>
<feature type="signal peptide" evidence="2">
    <location>
        <begin position="1"/>
        <end position="21"/>
    </location>
</feature>
<evidence type="ECO:0000256" key="2">
    <source>
        <dbReference type="SAM" id="SignalP"/>
    </source>
</evidence>
<reference evidence="3" key="1">
    <citation type="submission" date="2020-09" db="EMBL/GenBank/DDBJ databases">
        <authorList>
            <person name="Kikuchi T."/>
        </authorList>
    </citation>
    <scope>NUCLEOTIDE SEQUENCE</scope>
    <source>
        <strain evidence="3">SH1</strain>
    </source>
</reference>
<evidence type="ECO:0000256" key="1">
    <source>
        <dbReference type="SAM" id="Phobius"/>
    </source>
</evidence>
<gene>
    <name evidence="3" type="ORF">BOKJ2_LOCUS11674</name>
</gene>
<feature type="transmembrane region" description="Helical" evidence="1">
    <location>
        <begin position="500"/>
        <end position="520"/>
    </location>
</feature>
<keyword evidence="4" id="KW-1185">Reference proteome</keyword>
<keyword evidence="1" id="KW-0812">Transmembrane</keyword>
<evidence type="ECO:0000313" key="3">
    <source>
        <dbReference type="EMBL" id="CAD5225630.1"/>
    </source>
</evidence>
<dbReference type="SUPFAM" id="SSF49265">
    <property type="entry name" value="Fibronectin type III"/>
    <property type="match status" value="1"/>
</dbReference>
<keyword evidence="1" id="KW-1133">Transmembrane helix</keyword>
<dbReference type="Proteomes" id="UP000614601">
    <property type="component" value="Unassembled WGS sequence"/>
</dbReference>
<comment type="caution">
    <text evidence="3">The sequence shown here is derived from an EMBL/GenBank/DDBJ whole genome shotgun (WGS) entry which is preliminary data.</text>
</comment>
<proteinExistence type="predicted"/>